<comment type="caution">
    <text evidence="7">The sequence shown here is derived from an EMBL/GenBank/DDBJ whole genome shotgun (WGS) entry which is preliminary data.</text>
</comment>
<dbReference type="InterPro" id="IPR035971">
    <property type="entry name" value="CBD_sf"/>
</dbReference>
<dbReference type="Pfam" id="PF00734">
    <property type="entry name" value="CBM_1"/>
    <property type="match status" value="2"/>
</dbReference>
<dbReference type="GO" id="GO:0016616">
    <property type="term" value="F:oxidoreductase activity, acting on the CH-OH group of donors, NAD or NADP as acceptor"/>
    <property type="evidence" value="ECO:0007669"/>
    <property type="project" value="InterPro"/>
</dbReference>
<feature type="region of interest" description="Disordered" evidence="4">
    <location>
        <begin position="1901"/>
        <end position="1946"/>
    </location>
</feature>
<keyword evidence="5" id="KW-1133">Transmembrane helix</keyword>
<dbReference type="SUPFAM" id="SSF50978">
    <property type="entry name" value="WD40 repeat-like"/>
    <property type="match status" value="4"/>
</dbReference>
<feature type="transmembrane region" description="Helical" evidence="5">
    <location>
        <begin position="839"/>
        <end position="861"/>
    </location>
</feature>
<dbReference type="GO" id="GO:0030248">
    <property type="term" value="F:cellulose binding"/>
    <property type="evidence" value="ECO:0007669"/>
    <property type="project" value="InterPro"/>
</dbReference>
<comment type="similarity">
    <text evidence="1">Belongs to the 3-beta-HSD family.</text>
</comment>
<feature type="transmembrane region" description="Helical" evidence="5">
    <location>
        <begin position="1217"/>
        <end position="1238"/>
    </location>
</feature>
<dbReference type="EMBL" id="LSRX01001102">
    <property type="protein sequence ID" value="OLP83647.1"/>
    <property type="molecule type" value="Genomic_DNA"/>
</dbReference>
<dbReference type="SUPFAM" id="SSF57180">
    <property type="entry name" value="Cellulose-binding domain"/>
    <property type="match status" value="2"/>
</dbReference>
<feature type="transmembrane region" description="Helical" evidence="5">
    <location>
        <begin position="1007"/>
        <end position="1029"/>
    </location>
</feature>
<dbReference type="PANTHER" id="PTHR43245:SF51">
    <property type="entry name" value="SHORT CHAIN DEHYDROGENASE_REDUCTASE FAMILY 42E, MEMBER 2"/>
    <property type="match status" value="1"/>
</dbReference>
<evidence type="ECO:0000259" key="6">
    <source>
        <dbReference type="PROSITE" id="PS51164"/>
    </source>
</evidence>
<feature type="domain" description="CBM1" evidence="6">
    <location>
        <begin position="2408"/>
        <end position="2444"/>
    </location>
</feature>
<evidence type="ECO:0000313" key="7">
    <source>
        <dbReference type="EMBL" id="OLP83647.1"/>
    </source>
</evidence>
<feature type="transmembrane region" description="Helical" evidence="5">
    <location>
        <begin position="1679"/>
        <end position="1700"/>
    </location>
</feature>
<feature type="transmembrane region" description="Helical" evidence="5">
    <location>
        <begin position="1259"/>
        <end position="1281"/>
    </location>
</feature>
<protein>
    <submittedName>
        <fullName evidence="7">Sterol-4-alpha-carboxylate 3-dehydrogenase, decarboxylating</fullName>
    </submittedName>
</protein>
<keyword evidence="8" id="KW-1185">Reference proteome</keyword>
<dbReference type="PANTHER" id="PTHR43245">
    <property type="entry name" value="BIFUNCTIONAL POLYMYXIN RESISTANCE PROTEIN ARNA"/>
    <property type="match status" value="1"/>
</dbReference>
<feature type="transmembrane region" description="Helical" evidence="5">
    <location>
        <begin position="1133"/>
        <end position="1154"/>
    </location>
</feature>
<evidence type="ECO:0000256" key="3">
    <source>
        <dbReference type="ARBA" id="ARBA00023002"/>
    </source>
</evidence>
<feature type="transmembrane region" description="Helical" evidence="5">
    <location>
        <begin position="630"/>
        <end position="650"/>
    </location>
</feature>
<accession>A0A1Q9CLB6</accession>
<dbReference type="InterPro" id="IPR036322">
    <property type="entry name" value="WD40_repeat_dom_sf"/>
</dbReference>
<dbReference type="OrthoDB" id="417683at2759"/>
<gene>
    <name evidence="7" type="primary">erg26</name>
    <name evidence="7" type="ORF">AK812_SmicGene35573</name>
</gene>
<feature type="transmembrane region" description="Helical" evidence="5">
    <location>
        <begin position="1427"/>
        <end position="1449"/>
    </location>
</feature>
<dbReference type="InterPro" id="IPR050177">
    <property type="entry name" value="Lipid_A_modif_metabolic_enz"/>
</dbReference>
<dbReference type="Gene3D" id="3.40.50.720">
    <property type="entry name" value="NAD(P)-binding Rossmann-like Domain"/>
    <property type="match status" value="1"/>
</dbReference>
<dbReference type="Pfam" id="PF01073">
    <property type="entry name" value="3Beta_HSD"/>
    <property type="match status" value="1"/>
</dbReference>
<feature type="transmembrane region" description="Helical" evidence="5">
    <location>
        <begin position="1469"/>
        <end position="1490"/>
    </location>
</feature>
<feature type="transmembrane region" description="Helical" evidence="5">
    <location>
        <begin position="1385"/>
        <end position="1406"/>
    </location>
</feature>
<dbReference type="SMART" id="SM00236">
    <property type="entry name" value="fCBD"/>
    <property type="match status" value="2"/>
</dbReference>
<feature type="transmembrane region" description="Helical" evidence="5">
    <location>
        <begin position="1743"/>
        <end position="1763"/>
    </location>
</feature>
<dbReference type="SUPFAM" id="SSF51735">
    <property type="entry name" value="NAD(P)-binding Rossmann-fold domains"/>
    <property type="match status" value="1"/>
</dbReference>
<dbReference type="Proteomes" id="UP000186817">
    <property type="component" value="Unassembled WGS sequence"/>
</dbReference>
<feature type="transmembrane region" description="Helical" evidence="5">
    <location>
        <begin position="965"/>
        <end position="986"/>
    </location>
</feature>
<feature type="transmembrane region" description="Helical" evidence="5">
    <location>
        <begin position="1049"/>
        <end position="1070"/>
    </location>
</feature>
<evidence type="ECO:0000313" key="8">
    <source>
        <dbReference type="Proteomes" id="UP000186817"/>
    </source>
</evidence>
<dbReference type="PROSITE" id="PS51164">
    <property type="entry name" value="CBM1_2"/>
    <property type="match status" value="2"/>
</dbReference>
<feature type="transmembrane region" description="Helical" evidence="5">
    <location>
        <begin position="590"/>
        <end position="610"/>
    </location>
</feature>
<feature type="transmembrane region" description="Helical" evidence="5">
    <location>
        <begin position="671"/>
        <end position="693"/>
    </location>
</feature>
<feature type="transmembrane region" description="Helical" evidence="5">
    <location>
        <begin position="1343"/>
        <end position="1365"/>
    </location>
</feature>
<dbReference type="GO" id="GO:0005975">
    <property type="term" value="P:carbohydrate metabolic process"/>
    <property type="evidence" value="ECO:0007669"/>
    <property type="project" value="InterPro"/>
</dbReference>
<feature type="region of interest" description="Disordered" evidence="4">
    <location>
        <begin position="3929"/>
        <end position="3950"/>
    </location>
</feature>
<name>A0A1Q9CLB6_SYMMI</name>
<feature type="transmembrane region" description="Helical" evidence="5">
    <location>
        <begin position="881"/>
        <end position="902"/>
    </location>
</feature>
<keyword evidence="3" id="KW-0560">Oxidoreductase</keyword>
<feature type="transmembrane region" description="Helical" evidence="5">
    <location>
        <begin position="797"/>
        <end position="818"/>
    </location>
</feature>
<keyword evidence="2" id="KW-0732">Signal</keyword>
<organism evidence="7 8">
    <name type="scientific">Symbiodinium microadriaticum</name>
    <name type="common">Dinoflagellate</name>
    <name type="synonym">Zooxanthella microadriatica</name>
    <dbReference type="NCBI Taxonomy" id="2951"/>
    <lineage>
        <taxon>Eukaryota</taxon>
        <taxon>Sar</taxon>
        <taxon>Alveolata</taxon>
        <taxon>Dinophyceae</taxon>
        <taxon>Suessiales</taxon>
        <taxon>Symbiodiniaceae</taxon>
        <taxon>Symbiodinium</taxon>
    </lineage>
</organism>
<evidence type="ECO:0000256" key="5">
    <source>
        <dbReference type="SAM" id="Phobius"/>
    </source>
</evidence>
<feature type="transmembrane region" description="Helical" evidence="5">
    <location>
        <begin position="1595"/>
        <end position="1617"/>
    </location>
</feature>
<evidence type="ECO:0000256" key="2">
    <source>
        <dbReference type="ARBA" id="ARBA00022729"/>
    </source>
</evidence>
<proteinExistence type="inferred from homology"/>
<keyword evidence="5" id="KW-0472">Membrane</keyword>
<feature type="transmembrane region" description="Helical" evidence="5">
    <location>
        <begin position="1175"/>
        <end position="1197"/>
    </location>
</feature>
<keyword evidence="5" id="KW-0812">Transmembrane</keyword>
<reference evidence="7 8" key="1">
    <citation type="submission" date="2016-02" db="EMBL/GenBank/DDBJ databases">
        <title>Genome analysis of coral dinoflagellate symbionts highlights evolutionary adaptations to a symbiotic lifestyle.</title>
        <authorList>
            <person name="Aranda M."/>
            <person name="Li Y."/>
            <person name="Liew Y.J."/>
            <person name="Baumgarten S."/>
            <person name="Simakov O."/>
            <person name="Wilson M."/>
            <person name="Piel J."/>
            <person name="Ashoor H."/>
            <person name="Bougouffa S."/>
            <person name="Bajic V.B."/>
            <person name="Ryu T."/>
            <person name="Ravasi T."/>
            <person name="Bayer T."/>
            <person name="Micklem G."/>
            <person name="Kim H."/>
            <person name="Bhak J."/>
            <person name="Lajeunesse T.C."/>
            <person name="Voolstra C.R."/>
        </authorList>
    </citation>
    <scope>NUCLEOTIDE SEQUENCE [LARGE SCALE GENOMIC DNA]</scope>
    <source>
        <strain evidence="7 8">CCMP2467</strain>
    </source>
</reference>
<feature type="domain" description="CBM1" evidence="6">
    <location>
        <begin position="2081"/>
        <end position="2117"/>
    </location>
</feature>
<feature type="transmembrane region" description="Helical" evidence="5">
    <location>
        <begin position="923"/>
        <end position="945"/>
    </location>
</feature>
<evidence type="ECO:0000256" key="4">
    <source>
        <dbReference type="SAM" id="MobiDB-lite"/>
    </source>
</evidence>
<feature type="transmembrane region" description="Helical" evidence="5">
    <location>
        <begin position="1637"/>
        <end position="1658"/>
    </location>
</feature>
<feature type="transmembrane region" description="Helical" evidence="5">
    <location>
        <begin position="1301"/>
        <end position="1322"/>
    </location>
</feature>
<evidence type="ECO:0000256" key="1">
    <source>
        <dbReference type="ARBA" id="ARBA00009219"/>
    </source>
</evidence>
<dbReference type="GO" id="GO:0005576">
    <property type="term" value="C:extracellular region"/>
    <property type="evidence" value="ECO:0007669"/>
    <property type="project" value="InterPro"/>
</dbReference>
<dbReference type="InterPro" id="IPR000254">
    <property type="entry name" value="CBD"/>
</dbReference>
<dbReference type="PROSITE" id="PS00562">
    <property type="entry name" value="CBM1_1"/>
    <property type="match status" value="2"/>
</dbReference>
<dbReference type="InterPro" id="IPR036291">
    <property type="entry name" value="NAD(P)-bd_dom_sf"/>
</dbReference>
<feature type="transmembrane region" description="Helical" evidence="5">
    <location>
        <begin position="1091"/>
        <end position="1113"/>
    </location>
</feature>
<feature type="transmembrane region" description="Helical" evidence="5">
    <location>
        <begin position="1511"/>
        <end position="1533"/>
    </location>
</feature>
<feature type="transmembrane region" description="Helical" evidence="5">
    <location>
        <begin position="713"/>
        <end position="734"/>
    </location>
</feature>
<feature type="transmembrane region" description="Helical" evidence="5">
    <location>
        <begin position="1553"/>
        <end position="1574"/>
    </location>
</feature>
<sequence>MNVILPAGQSKGQRRTDPKEASIVLSTALALKQRNNEDGKPIAKRRLVVLELASHRAGRSLNFVNSGRSAHLYVDSPAGKWLVSTWRDVFAIPTASIFNPGALKSTEMAVATADGYSVWHWMEVSSFRPSTLQPNEPATLSIEWWMLSPLEAGGRLRLRPPGTELGSFDLSGALERFSWGNLPYAGDAQAQAAQAVQASARSLEVALCCELLSRRSYYFEFGVRHPTADRMPDPAEPELNVWIFETLTAEGSVKHYGQIRGYRIFRSFARASVELESELLVGGVGEGLQERTVSVSFSLPFAAQQKQAAALGSAWMAVPGCLPQDPKDNCDLSVQLGPFTTVASCTASQNMLSLLISGSINPGIEGRSFGIQVAVKPPAARIIGGLRRSGDALNLKVSVAIHDFWFLEAYGAVGTPDTLVDPNRYESLDFNLEPRLALPVLGTARRQGATGGTAMAQVLLSAQPPESRRTWRLPTSMVAALSFSLPTVPSRLVNASLRVSVEIDWVVLRCSLPPSPVLRFFEHVTADAADGGLRLAACFVLGFEPGLRVPRLQLMLMMPAMGRIYWLPCWSPPQLMLMMPVSCFIDLWDLWSLLQLMLMMPAMGRIYWLPCWSPPQLMLMMPVSCFIDLWDLWSLLQLMLMMPAMGRIYWLPCWSPPQLMLMMPVSCFIDLWDLWSLLQLMLMMPAMGRIYWLPCWSPPQLMLMMPVSCFIDLWDLWSLLQLMLMMPAMGRIYWLPCWSPPQLMLMMPVSCFIDLWDLWSLLQLMLMMPAMGRIYWLPCWSPPQLMLMMPVSCFIDLWDLWSLLQLMLMMPAMGRIYWLPCWSPPQLMLMMPVSCFIDLWDLWSLLQLMLMMPAMGRIYWLPCWSPPQLMLMMPVSCFIDLWDLWSLLQLMLMMPAMGRIYWLPCWSPPQLMLMMPVSCFIDLWDLWSLLQLMLMMPAMGRIYWLPCWSPPQLMLMMPVSCFIDLWDLWSLLQLMLMMPAMGRIYWLPCWSPPQLMLMMPVSCFIDLWDLWSLLQLMLMMPAMGRIYWLPCWSPPQLMLMMPVSCFIDLWDLWSLLQLMLMMPAMGRIYWLPCWSPPQLMLMMPVSCFIDLWDLWSLLQLMLMMPAMGRIYWLPCWSPPQLMLMMPVSCFIDLWDLWSLLQLMLMMPAMGRIYWLPCWSPPQLMLMMPVSCFIDLWDLWSLLQLMLMMPAMGRIYWLPCWSPPQLMLMMPVSCFIDLWDLWSLLQLMLMMPAMGRIYWLPCWSPPQLMLMMPVSCFIDLWDLWSLLQLMLMMPAMGRIYWLPCWSPPQLMLMMPVSCFIDLWDLWSLLQLMLMMPAMGRIYWLPCWSPPQLMLMMPVSCFIDLWDLWSLLQLMLMMPAMGRIYWLPCWSPPQLMLMMPVSCFIDLWDLWSLLQLMLMMPAMGRIYWLPCWSPPQLMLMMPVSCFIDLWDLWSLLQLMLMMPAMGRIYWLPCWSPPQLMLMMPVSCFIDLWDLWSLLQLMLMMPAMGRIYWLPCWSPPQLMLMMPVSCFIDLWDLWSLLQLMLMMPAMGRIYWLPCWSPPQLMLMMPVSCFIDLWDLWSLLQLMLMMPAMGRIYWLPCWSPPQLMLMMPVSCFIDLWDLWSLLQLMLMMPAMGRIYWLPCWSPPQLMLMMPVSCFIDLWYLWSLLQLMLMMPAMGRMYWLPCWSPPQLMLMMPVSCFIDLWYLWSLLQLMLMMPAMGRIYWLPWWSPAPADAHDAGHGSHVLAALLEPAPADAHDAVSCFIDLWYLWSLLQLMLMTSAMGRIYWLPCWGPAPANAYVAVPVKITLPMSFEIQPPQGFRFDTAPSPLHPALLDSSLSNPFRSERTWEPGRQRDVQDPALEVRVPEGLKIFGQIAGSQFRSKVLMDVGTLASHCQSCGERAVLEAGQYQLALRGFNPPVVPMLGRSEKQGNADANSHRTNPPRRLPGLGLRSRQNLEATPMPQPSKRSILSPDDLRMVHEEELPKHSWRVTLLRRAANRVPKLNETFSPVAFGSVPNFPLDETRRVAAPPAFGEEGCFSTVGEVVANDCSSMFVFACSWLEVKGRTALLPLGSRFSDSHNMARLLLLSMLTVALPAGASEGPETCATAWVQCGGTGWSGPTCCDSGFSCSQMNSWYSQCVPKGSIPEKPEPVDMASADDECYHMFSELSFNTLVQSFPSNPDSEATAYVDCKLCSRSGMQCTANVLGGRTQLVASHIHLASDGDGENGAGPPVINFCGDNGPGMIADGSSYKSPCAHYKNRAALMSMTGNFVDGAQNAGFTLGSRLKDIAANPSKYYFNFHSIASWTHWQIEGKGPVGMCRGVMQMSQRRPARDWWARGETTMKDLERDPKCNSADGYSVRHFMEASSVHPSDRRAGDAVHGVVDAVAFAGRTALLPLGSRFSDSHNMARLLLLSMLTVALPAGASEGPETCATAWVQCGGTGWSGPTCCDSGFSCSQMNSWYSQCVPKGSIPEKPEPVDMASADDECYHMFSELSFNTLVQSFPSNPDSEATAYVDCKLCSRSGMQCTANVLGGRTQLVASHIHLASDGDGENGAGPPVINFCGDNGPGMIADGSSYKSPCAHYHNRAALMSMTGNFVDGAQNAGFTLGSRLKDIAANPSKYYFNFHSIASWTHWQIEGKGPVGMCRGVMQMRSLDERDRSTVVEEDGVSFTDRPMPGLAGTWLVSTWGDVFETAVATADGYSVRHFMEVSSFRPPARRAGHAVHGVVDAVAFAGRTALLPLGSRFSDSHNMARLLLLSMLTASPPETAVESPSCVVPQQGSRQVNACLPSSDGLKEENPRWALVRRQNSSKQHLAIMLGIFVMLWAGALGEETCASGRSLLQRGLAKGEYNETLQPSSQSLLALNHTNESQMQLALVQRSEGRGRGARQSSEELDAVVSSKFFDDIADGFESIGQGIADVGMTVGSAVGNAAVVVGNSVVETAEIAADALPSETKRHNCICLVMEIKDAANSLGNAVVTAAEAVGDMGEMVVDAYVDLADAALSAAEDVAEQAAKVGSALGNKIADAANAIGEGIEKVGAMAVGFAKAAWEAIKDWINCLVNFLDNFMCRVLIGDQCDCDAGSGLDISGGGLSLTCYVKGGGLSSGYGFTSEGNFEMGDESSSGRTKLPGKEFVQSFRKQKRAPSGSCESLLDVALEGVVQFAPMIQLSAQINGDTELKVEGTVRASMDGLISAEGSCGFVAEKRFPKIPKTKVICGPAFCVAVMLQMVAEIELQGILTGSAEEARGGSVAALQKCSGGHAEADFESPNIQHQHGFGFGASASGSVRLALGPELVIFPMPGVPITINPMMNAEIRAQGTLDMPVGSFIQAGQEAGHARKVHANTSTGQGRVNQIALCGAAALNLYSDISVMGFGLPKAISVSLSTGWIEEAITEALLKGADMLVDMATGYFSCLPLVGDAVGAAGDAVKSGARAAAGALGSLIPDLNLDFSTPSVELLKPTKLFCSTVAKSHGFDGSECSQELGCKSAGRPTAPMVTVAAPEQVRQTQRPSAAAPTCSTILMGDRFIELGDWRLADIDGRHFSVSHRSHYTAVIYREDGLTIGGWRSRDWNGWFRPTGAAKGIKFGFQFIQIGKWRIGAVNADHLSIAHVGGQVSCIWNQDNSLRKGPGTDHSTFDRPSGEAVGVSFGDRFVQVGEFRLGDLGHNGEHSHFGWTGSKGQTIQLFRSDGIEEMAHGNCDGVSGAWGDRFIEIGNWSSECCSFIEPFCHLSPLEVSNRYGANRLIYSAWTNTLYDEKKSGTIWNRPLGFPHGIAFGHNFIQIGLFRIGSYDSDHLSFSWSNGKTIMLYKSDGSALTGPRTDLNLWERSLGPATGVTFGEKYLQLGSWRIGDVGCTGPWATSCYFQFTHVSDQTPQMLRSDGGFHGGATNWGKVLNDRYPKWHCGNIQHTMGICSGMMAGPDYLTIGEWQVAAIDNHHFSISHKDGKTAMIYTKDGKQHPGPRTDYRDRWSYDPTSQSPIQFGDRFMQIGSFRMGEVNSQHFSIAHKDGWTNSIFCGKGQLGADDSPGDGTEHPGPRTDWNVLARQIGEPLGIGFGDRFIQFGNFRMGDVDGTHFSISHSSGHTIAIFKKDGTVEYGPREDFTLFGRPQHLALNDHAAVVEKHFSKEKGTVLLIGSSGFVGVRIQDLLVEAAATHKAALNLVCVDINPPKHLREDMVYFTGDLREPKHIESIYEAMKSRGFPIKGTIHLASIIPFLGIPESFITRVNVDGLQDSVQMAKKHGVMGFLYTSSATCILDGANDAPADGVDEDVPYPAVNMDTYTTTKVAAEKIVSAAHAPGFFTAVVRPSGIIGPGDKVLYDKLSKGEDNKWIQGKGNGECLLDMVGVDAVALGHIMAVNELIKADGTLQRPQTTIINLSAGKGIQYKHMMGSEVEKDGKSYWGQPPAEPVPAKVVSCLAGINETWCNIFGKALLSPYLARVSLNFTQRTYIFSNKRARDLLGWQPEDDDIKDTMRKYLCRDPSRQKKI</sequence>
<feature type="transmembrane region" description="Helical" evidence="5">
    <location>
        <begin position="755"/>
        <end position="777"/>
    </location>
</feature>
<feature type="compositionally biased region" description="Basic and acidic residues" evidence="4">
    <location>
        <begin position="3930"/>
        <end position="3947"/>
    </location>
</feature>
<dbReference type="GO" id="GO:0006694">
    <property type="term" value="P:steroid biosynthetic process"/>
    <property type="evidence" value="ECO:0007669"/>
    <property type="project" value="InterPro"/>
</dbReference>
<dbReference type="InterPro" id="IPR002225">
    <property type="entry name" value="3Beta_OHSteriod_DH/Estase"/>
</dbReference>